<dbReference type="EMBL" id="CAJOBE010003709">
    <property type="protein sequence ID" value="CAF3896273.1"/>
    <property type="molecule type" value="Genomic_DNA"/>
</dbReference>
<protein>
    <recommendedName>
        <fullName evidence="1">F-box domain-containing protein</fullName>
    </recommendedName>
</protein>
<dbReference type="OrthoDB" id="10009597at2759"/>
<evidence type="ECO:0000313" key="6">
    <source>
        <dbReference type="Proteomes" id="UP000663882"/>
    </source>
</evidence>
<gene>
    <name evidence="5" type="ORF">FNK824_LOCUS20327</name>
    <name evidence="4" type="ORF">OTI717_LOCUS13209</name>
    <name evidence="2" type="ORF">RFH988_LOCUS27980</name>
    <name evidence="3" type="ORF">SEV965_LOCUS33406</name>
</gene>
<dbReference type="InterPro" id="IPR001810">
    <property type="entry name" value="F-box_dom"/>
</dbReference>
<dbReference type="EMBL" id="CAJOAX010001390">
    <property type="protein sequence ID" value="CAF3711470.1"/>
    <property type="molecule type" value="Genomic_DNA"/>
</dbReference>
<dbReference type="Proteomes" id="UP000663874">
    <property type="component" value="Unassembled WGS sequence"/>
</dbReference>
<feature type="domain" description="F-box" evidence="1">
    <location>
        <begin position="7"/>
        <end position="54"/>
    </location>
</feature>
<evidence type="ECO:0000259" key="1">
    <source>
        <dbReference type="PROSITE" id="PS50181"/>
    </source>
</evidence>
<dbReference type="Proteomes" id="UP000663889">
    <property type="component" value="Unassembled WGS sequence"/>
</dbReference>
<evidence type="ECO:0000313" key="5">
    <source>
        <dbReference type="EMBL" id="CAF3896273.1"/>
    </source>
</evidence>
<dbReference type="EMBL" id="CAJNOU010004524">
    <property type="protein sequence ID" value="CAF1444913.1"/>
    <property type="molecule type" value="Genomic_DNA"/>
</dbReference>
<dbReference type="Proteomes" id="UP000663823">
    <property type="component" value="Unassembled WGS sequence"/>
</dbReference>
<evidence type="ECO:0000313" key="3">
    <source>
        <dbReference type="EMBL" id="CAF1444913.1"/>
    </source>
</evidence>
<comment type="caution">
    <text evidence="2">The sequence shown here is derived from an EMBL/GenBank/DDBJ whole genome shotgun (WGS) entry which is preliminary data.</text>
</comment>
<dbReference type="PROSITE" id="PS50181">
    <property type="entry name" value="FBOX"/>
    <property type="match status" value="1"/>
</dbReference>
<accession>A0A815B099</accession>
<dbReference type="Proteomes" id="UP000663882">
    <property type="component" value="Unassembled WGS sequence"/>
</dbReference>
<name>A0A815B099_9BILA</name>
<proteinExistence type="predicted"/>
<sequence>MNMKPSSLQLTDLPDEIVTMIFKKLDNITLLYYLSDVNIHLNRIVYDFTFTNRLTLLSLVPIRLIKLTSLSINYIYPLPDPILDRFCLHILPKIHQKVKWLDLEPLSMERILLATNYPNLSGIALYNIQIERAINLFFDERLFSSTYKNQISLLVIDINTNGERSLTGNENTLLFEHIFTTFTNLRILNIGPSAICYQHLSFDISSPAVISSTLLELYIEIIDRSSLIFNNKERLPKLRSFTLSCDYITDGYDQLILPLLHRMSNLEQLDLSLLVWTTNTFIDGYNLKLNIINHMPLLNKFTFNIHSSTSFYNQINLPSNEYIQETFKNFKNKQIISSVDYFQENKDSQCHIYSHPYKLKYYDNITNNFPGGMFKSVRRVSLFDERPFEHEFFLRIAQSFPFMEKLTLINNKRQNNKLFGKSKNKNQDLSIIEYPYLIELNLSEAQKDYYEQFLFDTKTCLPNNLRVTMDYRLVKKVTRNFRRTTTRSETRRAHLAYFYYNLHQALTH</sequence>
<evidence type="ECO:0000313" key="2">
    <source>
        <dbReference type="EMBL" id="CAF1266946.1"/>
    </source>
</evidence>
<reference evidence="2" key="1">
    <citation type="submission" date="2021-02" db="EMBL/GenBank/DDBJ databases">
        <authorList>
            <person name="Nowell W R."/>
        </authorList>
    </citation>
    <scope>NUCLEOTIDE SEQUENCE</scope>
</reference>
<dbReference type="EMBL" id="CAJNOO010002426">
    <property type="protein sequence ID" value="CAF1266946.1"/>
    <property type="molecule type" value="Genomic_DNA"/>
</dbReference>
<organism evidence="2 6">
    <name type="scientific">Rotaria sordida</name>
    <dbReference type="NCBI Taxonomy" id="392033"/>
    <lineage>
        <taxon>Eukaryota</taxon>
        <taxon>Metazoa</taxon>
        <taxon>Spiralia</taxon>
        <taxon>Gnathifera</taxon>
        <taxon>Rotifera</taxon>
        <taxon>Eurotatoria</taxon>
        <taxon>Bdelloidea</taxon>
        <taxon>Philodinida</taxon>
        <taxon>Philodinidae</taxon>
        <taxon>Rotaria</taxon>
    </lineage>
</organism>
<evidence type="ECO:0000313" key="4">
    <source>
        <dbReference type="EMBL" id="CAF3711470.1"/>
    </source>
</evidence>
<dbReference type="AlphaFoldDB" id="A0A815B099"/>